<dbReference type="SUPFAM" id="SSF55073">
    <property type="entry name" value="Nucleotide cyclase"/>
    <property type="match status" value="1"/>
</dbReference>
<dbReference type="InterPro" id="IPR029787">
    <property type="entry name" value="Nucleotide_cyclase"/>
</dbReference>
<dbReference type="InterPro" id="IPR035965">
    <property type="entry name" value="PAS-like_dom_sf"/>
</dbReference>
<dbReference type="InterPro" id="IPR000160">
    <property type="entry name" value="GGDEF_dom"/>
</dbReference>
<dbReference type="PROSITE" id="PS50887">
    <property type="entry name" value="GGDEF"/>
    <property type="match status" value="1"/>
</dbReference>
<dbReference type="InterPro" id="IPR052155">
    <property type="entry name" value="Biofilm_reg_signaling"/>
</dbReference>
<accession>A0A7C9TNF0</accession>
<dbReference type="CDD" id="cd01948">
    <property type="entry name" value="EAL"/>
    <property type="match status" value="1"/>
</dbReference>
<dbReference type="Gene3D" id="3.20.20.450">
    <property type="entry name" value="EAL domain"/>
    <property type="match status" value="1"/>
</dbReference>
<dbReference type="PANTHER" id="PTHR44757">
    <property type="entry name" value="DIGUANYLATE CYCLASE DGCP"/>
    <property type="match status" value="1"/>
</dbReference>
<protein>
    <submittedName>
        <fullName evidence="3">EAL domain-containing protein</fullName>
    </submittedName>
</protein>
<dbReference type="InterPro" id="IPR035919">
    <property type="entry name" value="EAL_sf"/>
</dbReference>
<feature type="domain" description="EAL" evidence="1">
    <location>
        <begin position="442"/>
        <end position="692"/>
    </location>
</feature>
<dbReference type="InterPro" id="IPR000014">
    <property type="entry name" value="PAS"/>
</dbReference>
<dbReference type="InterPro" id="IPR043128">
    <property type="entry name" value="Rev_trsase/Diguanyl_cyclase"/>
</dbReference>
<evidence type="ECO:0000313" key="3">
    <source>
        <dbReference type="EMBL" id="NDY93405.1"/>
    </source>
</evidence>
<reference evidence="3 4" key="1">
    <citation type="submission" date="2020-02" db="EMBL/GenBank/DDBJ databases">
        <title>Ideonella bacterium strain TBM-1.</title>
        <authorList>
            <person name="Chen W.-M."/>
        </authorList>
    </citation>
    <scope>NUCLEOTIDE SEQUENCE [LARGE SCALE GENOMIC DNA]</scope>
    <source>
        <strain evidence="3 4">TBM-1</strain>
    </source>
</reference>
<evidence type="ECO:0000313" key="4">
    <source>
        <dbReference type="Proteomes" id="UP000484255"/>
    </source>
</evidence>
<organism evidence="3 4">
    <name type="scientific">Ideonella livida</name>
    <dbReference type="NCBI Taxonomy" id="2707176"/>
    <lineage>
        <taxon>Bacteria</taxon>
        <taxon>Pseudomonadati</taxon>
        <taxon>Pseudomonadota</taxon>
        <taxon>Betaproteobacteria</taxon>
        <taxon>Burkholderiales</taxon>
        <taxon>Sphaerotilaceae</taxon>
        <taxon>Ideonella</taxon>
    </lineage>
</organism>
<comment type="caution">
    <text evidence="3">The sequence shown here is derived from an EMBL/GenBank/DDBJ whole genome shotgun (WGS) entry which is preliminary data.</text>
</comment>
<dbReference type="InterPro" id="IPR001633">
    <property type="entry name" value="EAL_dom"/>
</dbReference>
<dbReference type="SUPFAM" id="SSF141868">
    <property type="entry name" value="EAL domain-like"/>
    <property type="match status" value="1"/>
</dbReference>
<proteinExistence type="predicted"/>
<dbReference type="Pfam" id="PF13188">
    <property type="entry name" value="PAS_8"/>
    <property type="match status" value="1"/>
</dbReference>
<dbReference type="Pfam" id="PF00563">
    <property type="entry name" value="EAL"/>
    <property type="match status" value="1"/>
</dbReference>
<dbReference type="SMART" id="SM00052">
    <property type="entry name" value="EAL"/>
    <property type="match status" value="1"/>
</dbReference>
<dbReference type="NCBIfam" id="TIGR00254">
    <property type="entry name" value="GGDEF"/>
    <property type="match status" value="1"/>
</dbReference>
<dbReference type="Gene3D" id="3.30.70.270">
    <property type="match status" value="1"/>
</dbReference>
<dbReference type="RefSeq" id="WP_163459443.1">
    <property type="nucleotide sequence ID" value="NZ_JAAGOH010000035.1"/>
</dbReference>
<dbReference type="EMBL" id="JAAGOH010000035">
    <property type="protein sequence ID" value="NDY93405.1"/>
    <property type="molecule type" value="Genomic_DNA"/>
</dbReference>
<keyword evidence="4" id="KW-1185">Reference proteome</keyword>
<dbReference type="AlphaFoldDB" id="A0A7C9TNF0"/>
<name>A0A7C9TNF0_9BURK</name>
<dbReference type="CDD" id="cd01949">
    <property type="entry name" value="GGDEF"/>
    <property type="match status" value="1"/>
</dbReference>
<dbReference type="Pfam" id="PF00990">
    <property type="entry name" value="GGDEF"/>
    <property type="match status" value="1"/>
</dbReference>
<dbReference type="Proteomes" id="UP000484255">
    <property type="component" value="Unassembled WGS sequence"/>
</dbReference>
<dbReference type="SUPFAM" id="SSF55785">
    <property type="entry name" value="PYP-like sensor domain (PAS domain)"/>
    <property type="match status" value="2"/>
</dbReference>
<evidence type="ECO:0000259" key="1">
    <source>
        <dbReference type="PROSITE" id="PS50883"/>
    </source>
</evidence>
<dbReference type="PANTHER" id="PTHR44757:SF2">
    <property type="entry name" value="BIOFILM ARCHITECTURE MAINTENANCE PROTEIN MBAA"/>
    <property type="match status" value="1"/>
</dbReference>
<feature type="domain" description="GGDEF" evidence="2">
    <location>
        <begin position="283"/>
        <end position="433"/>
    </location>
</feature>
<sequence length="694" mass="76636">MSADPSAPLPAALPLADAASLVLLERLQHPLWIFDMARSRVTWANAAAVRLWRARDLPDLLQRDLGADMSPSVAHRLTQFLQDFGETDARFSELWTLYPQGEPLQVRIEFSGVRLPDGRVGMLCEAQPAPEVDTQTLRSAEALMHTSVMISLYGCDGHVLYRNPAARDAVSTGAQTLWQHFVSPDDAQVLLMETLEHGHYRCQTRVQSVHGLRWHEVSARLCRDAGSGQDAMLLSEVDVSDLKRAEAHASYLALHDTLTGLPNRHFVNRHFAEQLGALRAEGHAATLLFIDLDQFKDINDTLGHAVGDELLVRVAQRLKAELREGDLLARLGGDEFVVLASTAPRQGQPALVEPGASALQAAQAIGQALGERLLQALTGAISVGRAEARVTPSIGACRFPQDGDDLDTLMRHADVAMYRAKAGGRHRMAWFTPEMRHEVQARLLLESELRMAVARGDFELFFQARAEVRTGRIVGAEALVRWRHPERGWIPPSEFIATCEQTGLIIELGRQVLEQAMQHGVAWQRAGLDLHVSVNLSPRQLQDPGLLAMVASLVARTGCDPSRMELEITESVLIGHGDQFVQTLQALRAMGFRISIDDFGTGYSNLAYLRRYPIDVLKIDRSFLHDLMEHRPITELIVGLGRALGLRVVAEGVETLAQLSWLRQQGCDEYQGHLVCAPVPAEEFLLLAGSAHRP</sequence>
<evidence type="ECO:0000259" key="2">
    <source>
        <dbReference type="PROSITE" id="PS50887"/>
    </source>
</evidence>
<dbReference type="PROSITE" id="PS50883">
    <property type="entry name" value="EAL"/>
    <property type="match status" value="1"/>
</dbReference>
<gene>
    <name evidence="3" type="ORF">G3A44_19630</name>
</gene>
<dbReference type="SMART" id="SM00267">
    <property type="entry name" value="GGDEF"/>
    <property type="match status" value="1"/>
</dbReference>